<organism evidence="1 2">
    <name type="scientific">Riccia sorocarpa</name>
    <dbReference type="NCBI Taxonomy" id="122646"/>
    <lineage>
        <taxon>Eukaryota</taxon>
        <taxon>Viridiplantae</taxon>
        <taxon>Streptophyta</taxon>
        <taxon>Embryophyta</taxon>
        <taxon>Marchantiophyta</taxon>
        <taxon>Marchantiopsida</taxon>
        <taxon>Marchantiidae</taxon>
        <taxon>Marchantiales</taxon>
        <taxon>Ricciaceae</taxon>
        <taxon>Riccia</taxon>
    </lineage>
</organism>
<dbReference type="Gene3D" id="3.30.559.10">
    <property type="entry name" value="Chloramphenicol acetyltransferase-like domain"/>
    <property type="match status" value="1"/>
</dbReference>
<comment type="caution">
    <text evidence="1">The sequence shown here is derived from an EMBL/GenBank/DDBJ whole genome shotgun (WGS) entry which is preliminary data.</text>
</comment>
<evidence type="ECO:0000313" key="1">
    <source>
        <dbReference type="EMBL" id="KAL3675323.1"/>
    </source>
</evidence>
<dbReference type="PANTHER" id="PTHR34375:SF2">
    <property type="entry name" value="GATA ZINC FINGER PROTEIN"/>
    <property type="match status" value="1"/>
</dbReference>
<dbReference type="InterPro" id="IPR023213">
    <property type="entry name" value="CAT-like_dom_sf"/>
</dbReference>
<dbReference type="AlphaFoldDB" id="A0ABD3G8P1"/>
<evidence type="ECO:0000313" key="2">
    <source>
        <dbReference type="Proteomes" id="UP001633002"/>
    </source>
</evidence>
<proteinExistence type="predicted"/>
<dbReference type="PANTHER" id="PTHR34375">
    <property type="entry name" value="GATA ZINC FINGER PROTEIN-RELATED"/>
    <property type="match status" value="1"/>
</dbReference>
<protein>
    <recommendedName>
        <fullName evidence="3">Condensation domain-containing protein</fullName>
    </recommendedName>
</protein>
<keyword evidence="2" id="KW-1185">Reference proteome</keyword>
<reference evidence="1 2" key="1">
    <citation type="submission" date="2024-09" db="EMBL/GenBank/DDBJ databases">
        <title>Chromosome-scale assembly of Riccia sorocarpa.</title>
        <authorList>
            <person name="Paukszto L."/>
        </authorList>
    </citation>
    <scope>NUCLEOTIDE SEQUENCE [LARGE SCALE GENOMIC DNA]</scope>
    <source>
        <strain evidence="1">LP-2024</strain>
        <tissue evidence="1">Aerial parts of the thallus</tissue>
    </source>
</reference>
<dbReference type="SUPFAM" id="SSF52777">
    <property type="entry name" value="CoA-dependent acyltransferases"/>
    <property type="match status" value="2"/>
</dbReference>
<gene>
    <name evidence="1" type="ORF">R1sor_025271</name>
</gene>
<dbReference type="Proteomes" id="UP001633002">
    <property type="component" value="Unassembled WGS sequence"/>
</dbReference>
<name>A0ABD3G8P1_9MARC</name>
<accession>A0ABD3G8P1</accession>
<dbReference type="EMBL" id="JBJQOH010000008">
    <property type="protein sequence ID" value="KAL3675323.1"/>
    <property type="molecule type" value="Genomic_DNA"/>
</dbReference>
<evidence type="ECO:0008006" key="3">
    <source>
        <dbReference type="Google" id="ProtNLM"/>
    </source>
</evidence>
<sequence length="518" mass="57277">MTVPTVPQTPDELIVASESYLAATKTEVNGNGIDNAAVEENDEMVQEKVHVEEALQSAVDAVQLQHPRLRSQLIWVDGKPAFRVNQAPFVTLDVVDATHGVERNAAEEMHDGEEEQSLGELQDAEEYDWMVHVENELNTNIWSEQHFNCLVPQQVLVVRLRILPKNYSLLTVRLHTAVCDRASAAMLVVDLLKALRSNSSIVDKSLGLEDVEEPLAAPAEICSNNNLVAIEDAIPPGQANKPFWAHGIDLIGYSLGSRRHALLPFADPDKPRRSKFIHAVLSVEQTQSLVDACIRANTRIYGAICVDACIRANTCIYGAICAAGLKAAEILKQLGRSSEHYGLITMIDCRQYLEPKLRQSTVGFYHSALMNTHHVNEETDFWELAQRCSSTLDNAVKNRKHFTDMGDLNFLMFQAISHPALTPASSMRTCQLGLFPDPFLVEDEDLAQEMGVEQSIGCSSTHGVGPALTIFDTLRKGALQFTGVYPSPLYSRSQMRSYVNAIINLLLTKLTSLILTCT</sequence>